<dbReference type="STRING" id="311180.SAMN04488050_11531"/>
<dbReference type="Gene3D" id="3.40.190.10">
    <property type="entry name" value="Periplasmic binding protein-like II"/>
    <property type="match status" value="2"/>
</dbReference>
<dbReference type="PROSITE" id="PS50931">
    <property type="entry name" value="HTH_LYSR"/>
    <property type="match status" value="1"/>
</dbReference>
<dbReference type="Gene3D" id="1.10.10.10">
    <property type="entry name" value="Winged helix-like DNA-binding domain superfamily/Winged helix DNA-binding domain"/>
    <property type="match status" value="1"/>
</dbReference>
<dbReference type="AlphaFoldDB" id="A0A1I6W562"/>
<evidence type="ECO:0000313" key="6">
    <source>
        <dbReference type="EMBL" id="SFT21127.1"/>
    </source>
</evidence>
<name>A0A1I6W562_9RHOB</name>
<evidence type="ECO:0000256" key="4">
    <source>
        <dbReference type="ARBA" id="ARBA00023163"/>
    </source>
</evidence>
<keyword evidence="2" id="KW-0805">Transcription regulation</keyword>
<dbReference type="InterPro" id="IPR005119">
    <property type="entry name" value="LysR_subst-bd"/>
</dbReference>
<evidence type="ECO:0000256" key="3">
    <source>
        <dbReference type="ARBA" id="ARBA00023125"/>
    </source>
</evidence>
<dbReference type="GO" id="GO:0032993">
    <property type="term" value="C:protein-DNA complex"/>
    <property type="evidence" value="ECO:0007669"/>
    <property type="project" value="TreeGrafter"/>
</dbReference>
<protein>
    <submittedName>
        <fullName evidence="6">DNA-binding transcriptional regulator, LysR family</fullName>
    </submittedName>
</protein>
<sequence length="305" mass="32719">MKIDSENTNFNLRHLRAIHAIWAEGSFARAADRLGVVPSALTETVRQIEEIEGGALFDRRSRPPAPTPLGLDFLKETEPLLAALDKSLNRLRDHARGLRGTLRIGATPSAITPHVAPAIATFRAAHPGVVLTVHDDVAETLAGMVADARLDLAIAGRARSSPDLLQNEISADPFGLACAIDHPLARSAEQVRLSDIDPQQLIHLGAKTGSSRLLASHAALPLALRTGPLRSHSTIAQLCLVRAGIGVALLPRNAVLLFNDPGIAFVPLSDLVLKRKLYLLTPARRAPSPTAKIFERAFTQCVAKQ</sequence>
<dbReference type="GO" id="GO:0003700">
    <property type="term" value="F:DNA-binding transcription factor activity"/>
    <property type="evidence" value="ECO:0007669"/>
    <property type="project" value="InterPro"/>
</dbReference>
<keyword evidence="4" id="KW-0804">Transcription</keyword>
<reference evidence="7" key="1">
    <citation type="submission" date="2016-10" db="EMBL/GenBank/DDBJ databases">
        <authorList>
            <person name="Varghese N."/>
            <person name="Submissions S."/>
        </authorList>
    </citation>
    <scope>NUCLEOTIDE SEQUENCE [LARGE SCALE GENOMIC DNA]</scope>
    <source>
        <strain evidence="7">DSM 26894</strain>
    </source>
</reference>
<dbReference type="PANTHER" id="PTHR30346:SF29">
    <property type="entry name" value="LYSR SUBSTRATE-BINDING"/>
    <property type="match status" value="1"/>
</dbReference>
<dbReference type="OrthoDB" id="9775392at2"/>
<dbReference type="GO" id="GO:0003677">
    <property type="term" value="F:DNA binding"/>
    <property type="evidence" value="ECO:0007669"/>
    <property type="project" value="UniProtKB-KW"/>
</dbReference>
<evidence type="ECO:0000256" key="2">
    <source>
        <dbReference type="ARBA" id="ARBA00023015"/>
    </source>
</evidence>
<dbReference type="InterPro" id="IPR036390">
    <property type="entry name" value="WH_DNA-bd_sf"/>
</dbReference>
<feature type="domain" description="HTH lysR-type" evidence="5">
    <location>
        <begin position="10"/>
        <end position="67"/>
    </location>
</feature>
<evidence type="ECO:0000256" key="1">
    <source>
        <dbReference type="ARBA" id="ARBA00009437"/>
    </source>
</evidence>
<dbReference type="Pfam" id="PF00126">
    <property type="entry name" value="HTH_1"/>
    <property type="match status" value="1"/>
</dbReference>
<accession>A0A1I6W562</accession>
<dbReference type="InterPro" id="IPR000847">
    <property type="entry name" value="LysR_HTH_N"/>
</dbReference>
<keyword evidence="3 6" id="KW-0238">DNA-binding</keyword>
<dbReference type="RefSeq" id="WP_092430293.1">
    <property type="nucleotide sequence ID" value="NZ_FNCL01000018.1"/>
</dbReference>
<proteinExistence type="inferred from homology"/>
<dbReference type="SUPFAM" id="SSF46785">
    <property type="entry name" value="Winged helix' DNA-binding domain"/>
    <property type="match status" value="1"/>
</dbReference>
<dbReference type="Proteomes" id="UP000199392">
    <property type="component" value="Unassembled WGS sequence"/>
</dbReference>
<evidence type="ECO:0000259" key="5">
    <source>
        <dbReference type="PROSITE" id="PS50931"/>
    </source>
</evidence>
<dbReference type="PANTHER" id="PTHR30346">
    <property type="entry name" value="TRANSCRIPTIONAL DUAL REGULATOR HCAR-RELATED"/>
    <property type="match status" value="1"/>
</dbReference>
<dbReference type="InterPro" id="IPR036388">
    <property type="entry name" value="WH-like_DNA-bd_sf"/>
</dbReference>
<gene>
    <name evidence="6" type="ORF">SAMN04488050_11531</name>
</gene>
<keyword evidence="7" id="KW-1185">Reference proteome</keyword>
<dbReference type="Pfam" id="PF03466">
    <property type="entry name" value="LysR_substrate"/>
    <property type="match status" value="1"/>
</dbReference>
<dbReference type="EMBL" id="FOZW01000015">
    <property type="protein sequence ID" value="SFT21127.1"/>
    <property type="molecule type" value="Genomic_DNA"/>
</dbReference>
<dbReference type="SUPFAM" id="SSF53850">
    <property type="entry name" value="Periplasmic binding protein-like II"/>
    <property type="match status" value="1"/>
</dbReference>
<comment type="similarity">
    <text evidence="1">Belongs to the LysR transcriptional regulatory family.</text>
</comment>
<evidence type="ECO:0000313" key="7">
    <source>
        <dbReference type="Proteomes" id="UP000199392"/>
    </source>
</evidence>
<organism evidence="6 7">
    <name type="scientific">Alloyangia pacifica</name>
    <dbReference type="NCBI Taxonomy" id="311180"/>
    <lineage>
        <taxon>Bacteria</taxon>
        <taxon>Pseudomonadati</taxon>
        <taxon>Pseudomonadota</taxon>
        <taxon>Alphaproteobacteria</taxon>
        <taxon>Rhodobacterales</taxon>
        <taxon>Roseobacteraceae</taxon>
        <taxon>Alloyangia</taxon>
    </lineage>
</organism>